<feature type="transmembrane region" description="Helical" evidence="1">
    <location>
        <begin position="291"/>
        <end position="313"/>
    </location>
</feature>
<feature type="transmembrane region" description="Helical" evidence="1">
    <location>
        <begin position="194"/>
        <end position="215"/>
    </location>
</feature>
<dbReference type="RefSeq" id="WP_367405885.1">
    <property type="nucleotide sequence ID" value="NZ_JARNBH010000002.1"/>
</dbReference>
<evidence type="ECO:0000313" key="3">
    <source>
        <dbReference type="Proteomes" id="UP001307168"/>
    </source>
</evidence>
<gene>
    <name evidence="2" type="ORF">P4706_00530</name>
</gene>
<organism evidence="2 3">
    <name type="scientific">Peribacillus castrilensis</name>
    <dbReference type="NCBI Taxonomy" id="2897690"/>
    <lineage>
        <taxon>Bacteria</taxon>
        <taxon>Bacillati</taxon>
        <taxon>Bacillota</taxon>
        <taxon>Bacilli</taxon>
        <taxon>Bacillales</taxon>
        <taxon>Bacillaceae</taxon>
        <taxon>Peribacillus</taxon>
    </lineage>
</organism>
<feature type="transmembrane region" description="Helical" evidence="1">
    <location>
        <begin position="227"/>
        <end position="248"/>
    </location>
</feature>
<feature type="transmembrane region" description="Helical" evidence="1">
    <location>
        <begin position="134"/>
        <end position="162"/>
    </location>
</feature>
<dbReference type="EMBL" id="JARNBH010000002">
    <property type="protein sequence ID" value="MEC0271566.1"/>
    <property type="molecule type" value="Genomic_DNA"/>
</dbReference>
<evidence type="ECO:0000313" key="2">
    <source>
        <dbReference type="EMBL" id="MEC0271566.1"/>
    </source>
</evidence>
<comment type="caution">
    <text evidence="2">The sequence shown here is derived from an EMBL/GenBank/DDBJ whole genome shotgun (WGS) entry which is preliminary data.</text>
</comment>
<keyword evidence="3" id="KW-1185">Reference proteome</keyword>
<dbReference type="AlphaFoldDB" id="A0AAW9N3V4"/>
<dbReference type="Proteomes" id="UP001307168">
    <property type="component" value="Unassembled WGS sequence"/>
</dbReference>
<protein>
    <submittedName>
        <fullName evidence="2">Uncharacterized protein</fullName>
    </submittedName>
</protein>
<feature type="transmembrane region" description="Helical" evidence="1">
    <location>
        <begin position="16"/>
        <end position="34"/>
    </location>
</feature>
<proteinExistence type="predicted"/>
<reference evidence="2 3" key="1">
    <citation type="submission" date="2023-03" db="EMBL/GenBank/DDBJ databases">
        <title>Bacillus Genome Sequencing.</title>
        <authorList>
            <person name="Dunlap C."/>
        </authorList>
    </citation>
    <scope>NUCLEOTIDE SEQUENCE [LARGE SCALE GENOMIC DNA]</scope>
    <source>
        <strain evidence="2 3">B-41290</strain>
    </source>
</reference>
<name>A0AAW9N3V4_9BACI</name>
<keyword evidence="1" id="KW-0812">Transmembrane</keyword>
<accession>A0AAW9N3V4</accession>
<keyword evidence="1" id="KW-1133">Transmembrane helix</keyword>
<feature type="transmembrane region" description="Helical" evidence="1">
    <location>
        <begin position="101"/>
        <end position="127"/>
    </location>
</feature>
<evidence type="ECO:0000256" key="1">
    <source>
        <dbReference type="SAM" id="Phobius"/>
    </source>
</evidence>
<keyword evidence="1" id="KW-0472">Membrane</keyword>
<sequence>MNKFWTHIDNIDRKKGLYLIIAMFFSIIHIYIFYIYTGVLVLLFAIKAIRLFISLRRLDFLDINEKGYKTDRQKRGEFLIIISVFTFIVILFLSYRSNLEAFWNSIHGTSLICISICLGFSGLAIYFNNFFLRFVGILCTTIFGFMALLLVINLILNILLWAMHEGDLEYLNHILSFFEPTNLILSSFLFTEKFLFDFIIVIIYSIVFLSLIILIHPPYQLEQLGNVLKISNIFISVSSTIIFFYVSIKFSSISLPEYKEAILPIIESDNQYSQSLDDLKKYISTFSKANIINMGTVLFTPYIIALLITNFILELKKNNSKNRASKIFEEYIELDDLSKDREIMEKKYFYYTGDKNLWRAYKKLNEK</sequence>
<feature type="transmembrane region" description="Helical" evidence="1">
    <location>
        <begin position="78"/>
        <end position="95"/>
    </location>
</feature>